<proteinExistence type="predicted"/>
<dbReference type="GeneID" id="4955215"/>
<evidence type="ECO:0000313" key="1">
    <source>
        <dbReference type="EMBL" id="ABE99541.1"/>
    </source>
</evidence>
<organism evidence="1 2">
    <name type="scientific">Clostridioides phage phiC2</name>
    <dbReference type="NCBI Taxonomy" id="2849703"/>
    <lineage>
        <taxon>Viruses</taxon>
        <taxon>Duplodnaviria</taxon>
        <taxon>Heunggongvirae</taxon>
        <taxon>Uroviricota</taxon>
        <taxon>Caudoviricetes</taxon>
        <taxon>Yongloolinvirus</taxon>
        <taxon>Yongloolinvirus C2</taxon>
    </lineage>
</organism>
<name>A3QSG9_9CAUD</name>
<reference evidence="1 2" key="1">
    <citation type="journal article" date="2007" name="Microbiology">
        <title>The complete genome sequence of Clostridium difficile phage {phi}C2 and comparisons to {phi}CD119 and inducible prophages of CD630.</title>
        <authorList>
            <person name="Goh S."/>
            <person name="Ong P.F."/>
            <person name="Song K.P."/>
            <person name="Riley T.V."/>
            <person name="Chang B.J."/>
        </authorList>
    </citation>
    <scope>NUCLEOTIDE SEQUENCE</scope>
</reference>
<evidence type="ECO:0000313" key="2">
    <source>
        <dbReference type="Proteomes" id="UP000002151"/>
    </source>
</evidence>
<keyword evidence="2" id="KW-1185">Reference proteome</keyword>
<protein>
    <submittedName>
        <fullName evidence="1">Uncharacterized protein</fullName>
    </submittedName>
</protein>
<dbReference type="KEGG" id="vg:4955215"/>
<dbReference type="Proteomes" id="UP000002151">
    <property type="component" value="Segment"/>
</dbReference>
<accession>A3QSG9</accession>
<sequence>MGISGEKLGNFLIFK</sequence>
<gene>
    <name evidence="1" type="ORF">phiC2p81</name>
</gene>
<dbReference type="EMBL" id="DQ466086">
    <property type="protein sequence ID" value="ABE99541.1"/>
    <property type="molecule type" value="Genomic_DNA"/>
</dbReference>
<dbReference type="RefSeq" id="YP_001110796.1">
    <property type="nucleotide sequence ID" value="NC_009231.1"/>
</dbReference>